<organism evidence="2 3">
    <name type="scientific">Culex pipiens pipiens</name>
    <name type="common">Northern house mosquito</name>
    <dbReference type="NCBI Taxonomy" id="38569"/>
    <lineage>
        <taxon>Eukaryota</taxon>
        <taxon>Metazoa</taxon>
        <taxon>Ecdysozoa</taxon>
        <taxon>Arthropoda</taxon>
        <taxon>Hexapoda</taxon>
        <taxon>Insecta</taxon>
        <taxon>Pterygota</taxon>
        <taxon>Neoptera</taxon>
        <taxon>Endopterygota</taxon>
        <taxon>Diptera</taxon>
        <taxon>Nematocera</taxon>
        <taxon>Culicoidea</taxon>
        <taxon>Culicidae</taxon>
        <taxon>Culicinae</taxon>
        <taxon>Culicini</taxon>
        <taxon>Culex</taxon>
        <taxon>Culex</taxon>
    </lineage>
</organism>
<evidence type="ECO:0000313" key="3">
    <source>
        <dbReference type="Proteomes" id="UP001562425"/>
    </source>
</evidence>
<dbReference type="EMBL" id="JBEHCU010007082">
    <property type="protein sequence ID" value="KAL1395587.1"/>
    <property type="molecule type" value="Genomic_DNA"/>
</dbReference>
<keyword evidence="1" id="KW-0812">Transmembrane</keyword>
<comment type="caution">
    <text evidence="2">The sequence shown here is derived from an EMBL/GenBank/DDBJ whole genome shotgun (WGS) entry which is preliminary data.</text>
</comment>
<dbReference type="AlphaFoldDB" id="A0ABD1D906"/>
<keyword evidence="3" id="KW-1185">Reference proteome</keyword>
<dbReference type="Proteomes" id="UP001562425">
    <property type="component" value="Unassembled WGS sequence"/>
</dbReference>
<proteinExistence type="predicted"/>
<protein>
    <submittedName>
        <fullName evidence="2">Uncharacterized protein</fullName>
    </submittedName>
</protein>
<evidence type="ECO:0000313" key="2">
    <source>
        <dbReference type="EMBL" id="KAL1395587.1"/>
    </source>
</evidence>
<keyword evidence="1" id="KW-0472">Membrane</keyword>
<feature type="transmembrane region" description="Helical" evidence="1">
    <location>
        <begin position="46"/>
        <end position="72"/>
    </location>
</feature>
<evidence type="ECO:0000256" key="1">
    <source>
        <dbReference type="SAM" id="Phobius"/>
    </source>
</evidence>
<accession>A0ABD1D906</accession>
<gene>
    <name evidence="2" type="ORF">pipiens_011139</name>
</gene>
<keyword evidence="1" id="KW-1133">Transmembrane helix</keyword>
<sequence>MEVFPSVKEMCKLFEPNGYKKGVLPFSVKRCQQQTTRNKISCSKRLLPWCMVIICIILAIFMCYLIHVLWIADWEHTGNWFYKQLISVIELEENDEPRTSQEVPQQIAP</sequence>
<reference evidence="2 3" key="1">
    <citation type="submission" date="2024-05" db="EMBL/GenBank/DDBJ databases">
        <title>Culex pipiens pipiens assembly and annotation.</title>
        <authorList>
            <person name="Alout H."/>
            <person name="Durand T."/>
        </authorList>
    </citation>
    <scope>NUCLEOTIDE SEQUENCE [LARGE SCALE GENOMIC DNA]</scope>
    <source>
        <strain evidence="2">HA-2024</strain>
        <tissue evidence="2">Whole body</tissue>
    </source>
</reference>
<name>A0ABD1D906_CULPP</name>